<evidence type="ECO:0000256" key="3">
    <source>
        <dbReference type="ARBA" id="ARBA00023127"/>
    </source>
</evidence>
<dbReference type="GO" id="GO:0005737">
    <property type="term" value="C:cytoplasm"/>
    <property type="evidence" value="ECO:0000318"/>
    <property type="project" value="GO_Central"/>
</dbReference>
<dbReference type="KEGG" id="nnu:104599721"/>
<keyword evidence="4" id="KW-0131">Cell cycle</keyword>
<keyword evidence="3 5" id="KW-0195">Cyclin</keyword>
<dbReference type="SMART" id="SM00385">
    <property type="entry name" value="CYCLIN"/>
    <property type="match status" value="2"/>
</dbReference>
<evidence type="ECO:0000256" key="5">
    <source>
        <dbReference type="RuleBase" id="RU000383"/>
    </source>
</evidence>
<dbReference type="CDD" id="cd20507">
    <property type="entry name" value="CYCLIN_CCNB1-like_rpt1"/>
    <property type="match status" value="1"/>
</dbReference>
<dbReference type="OrthoDB" id="5590282at2759"/>
<dbReference type="FunFam" id="1.10.472.10:FF:000091">
    <property type="entry name" value="putative cyclin-B3-1 isoform X3"/>
    <property type="match status" value="1"/>
</dbReference>
<protein>
    <submittedName>
        <fullName evidence="8">Cyclin-B3-1</fullName>
    </submittedName>
</protein>
<dbReference type="GO" id="GO:0051301">
    <property type="term" value="P:cell division"/>
    <property type="evidence" value="ECO:0007669"/>
    <property type="project" value="UniProtKB-KW"/>
</dbReference>
<accession>A0A1U8A314</accession>
<feature type="region of interest" description="Disordered" evidence="6">
    <location>
        <begin position="66"/>
        <end position="98"/>
    </location>
</feature>
<dbReference type="FunFam" id="1.10.472.10:FF:000057">
    <property type="entry name" value="Cyclin N-terminal domain containing 2"/>
    <property type="match status" value="1"/>
</dbReference>
<evidence type="ECO:0000256" key="1">
    <source>
        <dbReference type="ARBA" id="ARBA00006955"/>
    </source>
</evidence>
<evidence type="ECO:0000313" key="8">
    <source>
        <dbReference type="RefSeq" id="XP_010260688.1"/>
    </source>
</evidence>
<keyword evidence="2" id="KW-0132">Cell division</keyword>
<comment type="similarity">
    <text evidence="1">Belongs to the cyclin family. Cyclin AB subfamily.</text>
</comment>
<proteinExistence type="inferred from homology"/>
<organism evidence="7 8">
    <name type="scientific">Nelumbo nucifera</name>
    <name type="common">Sacred lotus</name>
    <dbReference type="NCBI Taxonomy" id="4432"/>
    <lineage>
        <taxon>Eukaryota</taxon>
        <taxon>Viridiplantae</taxon>
        <taxon>Streptophyta</taxon>
        <taxon>Embryophyta</taxon>
        <taxon>Tracheophyta</taxon>
        <taxon>Spermatophyta</taxon>
        <taxon>Magnoliopsida</taxon>
        <taxon>Proteales</taxon>
        <taxon>Nelumbonaceae</taxon>
        <taxon>Nelumbo</taxon>
    </lineage>
</organism>
<dbReference type="Pfam" id="PF00134">
    <property type="entry name" value="Cyclin_N"/>
    <property type="match status" value="1"/>
</dbReference>
<dbReference type="InterPro" id="IPR006671">
    <property type="entry name" value="Cyclin_N"/>
</dbReference>
<dbReference type="eggNOG" id="KOG0653">
    <property type="taxonomic scope" value="Eukaryota"/>
</dbReference>
<dbReference type="InterPro" id="IPR036915">
    <property type="entry name" value="Cyclin-like_sf"/>
</dbReference>
<evidence type="ECO:0000256" key="6">
    <source>
        <dbReference type="SAM" id="MobiDB-lite"/>
    </source>
</evidence>
<name>A0A1U8A314_NELNU</name>
<dbReference type="InterPro" id="IPR039361">
    <property type="entry name" value="Cyclin"/>
</dbReference>
<evidence type="ECO:0000256" key="4">
    <source>
        <dbReference type="ARBA" id="ARBA00023306"/>
    </source>
</evidence>
<dbReference type="SMART" id="SM01332">
    <property type="entry name" value="Cyclin_C"/>
    <property type="match status" value="1"/>
</dbReference>
<dbReference type="RefSeq" id="XP_010260688.1">
    <property type="nucleotide sequence ID" value="XM_010262386.2"/>
</dbReference>
<dbReference type="OMA" id="NEMQMIG"/>
<keyword evidence="7" id="KW-1185">Reference proteome</keyword>
<dbReference type="Pfam" id="PF02984">
    <property type="entry name" value="Cyclin_C"/>
    <property type="match status" value="1"/>
</dbReference>
<sequence>MVSSKDKLNANQRRVADQRIVKNVGIKEFKVYSDTEKIKVRVRESVAADAPNTGRKPIVRTRKSIPVMEGGKGGDLGDLKGSAENESKSKRMQHSSVKVKVGRKILADISNVRNSLTKNGEIDGSKPLKIHDGKKIKESRVSIVRKTASASSLARKSIMGKARSQCPENHPILQKYDAKDFKVYSDQRKKNIQNHESFSTDDGATARRPPILTRKSLPVIKRTNQINSNYVKGIHETKVGKKVVPNVSNSRSYVRRNRASDVIVSMKSINEKTSLLDRVPVEQNTANVCAMSRKLVRPTGNTLTVFKAQMTSTSKCTLSLKKPTSDSANLSRNKEEITKIAAPKKAQLVVSHKSTPGNLPSSRSSLSNMTTTCIISRSRSSRRKSFTSMVLGKCVEVNKHLELPNIDDNTNPLEVAEYVDDIYHYYWVMEAQYPSLVNYMEKQTEITPRMRGILINWLIEVHYKFGLMQETLFLMVALLDRFLSVYIIKKKEMQLVSLTSLLLASKYEDFWHPKVKDLISISADSYTRNEMLAMESLILKKLMFRLNVPTPYVFMLRFLKAAQSEMKLEHLAFYLIELSLVEYEALKFKPSLLCASAIYVARCTLQIAPAWTTLLSRHTHYEESELRECADMILKFQKAAARGPLKVTYEKYLHPDQSCVAAIEAIDRLPQ</sequence>
<dbReference type="AlphaFoldDB" id="A0A1U8A314"/>
<dbReference type="GO" id="GO:0005634">
    <property type="term" value="C:nucleus"/>
    <property type="evidence" value="ECO:0000318"/>
    <property type="project" value="GO_Central"/>
</dbReference>
<dbReference type="Proteomes" id="UP000189703">
    <property type="component" value="Unplaced"/>
</dbReference>
<dbReference type="PANTHER" id="PTHR10177">
    <property type="entry name" value="CYCLINS"/>
    <property type="match status" value="1"/>
</dbReference>
<dbReference type="GO" id="GO:0016538">
    <property type="term" value="F:cyclin-dependent protein serine/threonine kinase regulator activity"/>
    <property type="evidence" value="ECO:0000318"/>
    <property type="project" value="GO_Central"/>
</dbReference>
<dbReference type="GO" id="GO:0000082">
    <property type="term" value="P:G1/S transition of mitotic cell cycle"/>
    <property type="evidence" value="ECO:0000318"/>
    <property type="project" value="GO_Central"/>
</dbReference>
<dbReference type="InterPro" id="IPR004367">
    <property type="entry name" value="Cyclin_C-dom"/>
</dbReference>
<dbReference type="STRING" id="4432.A0A1U8A314"/>
<gene>
    <name evidence="8" type="primary">LOC104599721</name>
</gene>
<dbReference type="FunCoup" id="A0A1U8A314">
    <property type="interactions" value="821"/>
</dbReference>
<dbReference type="GO" id="GO:0000307">
    <property type="term" value="C:cyclin-dependent protein kinase holoenzyme complex"/>
    <property type="evidence" value="ECO:0000318"/>
    <property type="project" value="GO_Central"/>
</dbReference>
<dbReference type="Gene3D" id="1.10.472.10">
    <property type="entry name" value="Cyclin-like"/>
    <property type="match status" value="2"/>
</dbReference>
<evidence type="ECO:0000313" key="7">
    <source>
        <dbReference type="Proteomes" id="UP000189703"/>
    </source>
</evidence>
<evidence type="ECO:0000256" key="2">
    <source>
        <dbReference type="ARBA" id="ARBA00022618"/>
    </source>
</evidence>
<dbReference type="InterPro" id="IPR013763">
    <property type="entry name" value="Cyclin-like_dom"/>
</dbReference>
<feature type="compositionally biased region" description="Basic and acidic residues" evidence="6">
    <location>
        <begin position="75"/>
        <end position="89"/>
    </location>
</feature>
<dbReference type="GeneID" id="104599721"/>
<dbReference type="SUPFAM" id="SSF47954">
    <property type="entry name" value="Cyclin-like"/>
    <property type="match status" value="2"/>
</dbReference>
<reference evidence="8" key="1">
    <citation type="submission" date="2025-08" db="UniProtKB">
        <authorList>
            <consortium name="RefSeq"/>
        </authorList>
    </citation>
    <scope>IDENTIFICATION</scope>
</reference>